<sequence length="52" mass="6245">MRYETYKATLKKIPATRLSRLTEALANYDPVLNEYFFDRHPGVFAQVLNYYR</sequence>
<dbReference type="Gene3D" id="3.30.710.10">
    <property type="entry name" value="Potassium Channel Kv1.1, Chain A"/>
    <property type="match status" value="1"/>
</dbReference>
<organism evidence="9 10">
    <name type="scientific">Plutella xylostella</name>
    <name type="common">Diamondback moth</name>
    <name type="synonym">Plutella maculipennis</name>
    <dbReference type="NCBI Taxonomy" id="51655"/>
    <lineage>
        <taxon>Eukaryota</taxon>
        <taxon>Metazoa</taxon>
        <taxon>Ecdysozoa</taxon>
        <taxon>Arthropoda</taxon>
        <taxon>Hexapoda</taxon>
        <taxon>Insecta</taxon>
        <taxon>Pterygota</taxon>
        <taxon>Neoptera</taxon>
        <taxon>Endopterygota</taxon>
        <taxon>Lepidoptera</taxon>
        <taxon>Glossata</taxon>
        <taxon>Ditrysia</taxon>
        <taxon>Yponomeutoidea</taxon>
        <taxon>Plutellidae</taxon>
        <taxon>Plutella</taxon>
    </lineage>
</organism>
<evidence type="ECO:0000256" key="6">
    <source>
        <dbReference type="ARBA" id="ARBA00023136"/>
    </source>
</evidence>
<keyword evidence="5" id="KW-0406">Ion transport</keyword>
<dbReference type="GO" id="GO:0001508">
    <property type="term" value="P:action potential"/>
    <property type="evidence" value="ECO:0007669"/>
    <property type="project" value="TreeGrafter"/>
</dbReference>
<dbReference type="Pfam" id="PF02214">
    <property type="entry name" value="BTB_2"/>
    <property type="match status" value="1"/>
</dbReference>
<dbReference type="AlphaFoldDB" id="A0A8S4FLU9"/>
<comment type="caution">
    <text evidence="9">The sequence shown here is derived from an EMBL/GenBank/DDBJ whole genome shotgun (WGS) entry which is preliminary data.</text>
</comment>
<comment type="subcellular location">
    <subcellularLocation>
        <location evidence="1">Membrane</location>
        <topology evidence="1">Multi-pass membrane protein</topology>
    </subcellularLocation>
</comment>
<dbReference type="GO" id="GO:0032590">
    <property type="term" value="C:dendrite membrane"/>
    <property type="evidence" value="ECO:0007669"/>
    <property type="project" value="TreeGrafter"/>
</dbReference>
<dbReference type="PRINTS" id="PR01498">
    <property type="entry name" value="SHAWCHANNEL"/>
</dbReference>
<evidence type="ECO:0000256" key="5">
    <source>
        <dbReference type="ARBA" id="ARBA00023065"/>
    </source>
</evidence>
<dbReference type="InterPro" id="IPR028325">
    <property type="entry name" value="VG_K_chnl"/>
</dbReference>
<dbReference type="GO" id="GO:0045211">
    <property type="term" value="C:postsynaptic membrane"/>
    <property type="evidence" value="ECO:0007669"/>
    <property type="project" value="TreeGrafter"/>
</dbReference>
<dbReference type="GO" id="GO:0042734">
    <property type="term" value="C:presynaptic membrane"/>
    <property type="evidence" value="ECO:0007669"/>
    <property type="project" value="TreeGrafter"/>
</dbReference>
<reference evidence="9" key="1">
    <citation type="submission" date="2020-11" db="EMBL/GenBank/DDBJ databases">
        <authorList>
            <person name="Whiteford S."/>
        </authorList>
    </citation>
    <scope>NUCLEOTIDE SEQUENCE</scope>
</reference>
<keyword evidence="7" id="KW-0407">Ion channel</keyword>
<dbReference type="InterPro" id="IPR003131">
    <property type="entry name" value="T1-type_BTB"/>
</dbReference>
<keyword evidence="3" id="KW-0812">Transmembrane</keyword>
<dbReference type="InterPro" id="IPR011333">
    <property type="entry name" value="SKP1/BTB/POZ_sf"/>
</dbReference>
<dbReference type="PANTHER" id="PTHR11537:SF278">
    <property type="entry name" value="SHAW-LIKE, ISOFORM C"/>
    <property type="match status" value="1"/>
</dbReference>
<dbReference type="SUPFAM" id="SSF54695">
    <property type="entry name" value="POZ domain"/>
    <property type="match status" value="1"/>
</dbReference>
<dbReference type="EMBL" id="CAJHNJ030000038">
    <property type="protein sequence ID" value="CAG9129510.1"/>
    <property type="molecule type" value="Genomic_DNA"/>
</dbReference>
<dbReference type="GO" id="GO:0051260">
    <property type="term" value="P:protein homooligomerization"/>
    <property type="evidence" value="ECO:0007669"/>
    <property type="project" value="InterPro"/>
</dbReference>
<evidence type="ECO:0000256" key="7">
    <source>
        <dbReference type="ARBA" id="ARBA00023303"/>
    </source>
</evidence>
<dbReference type="GO" id="GO:0032809">
    <property type="term" value="C:neuronal cell body membrane"/>
    <property type="evidence" value="ECO:0007669"/>
    <property type="project" value="TreeGrafter"/>
</dbReference>
<keyword evidence="6" id="KW-0472">Membrane</keyword>
<evidence type="ECO:0000313" key="9">
    <source>
        <dbReference type="EMBL" id="CAG9129510.1"/>
    </source>
</evidence>
<evidence type="ECO:0000256" key="4">
    <source>
        <dbReference type="ARBA" id="ARBA00022989"/>
    </source>
</evidence>
<accession>A0A8S4FLU9</accession>
<evidence type="ECO:0000256" key="2">
    <source>
        <dbReference type="ARBA" id="ARBA00022448"/>
    </source>
</evidence>
<dbReference type="Proteomes" id="UP000653454">
    <property type="component" value="Unassembled WGS sequence"/>
</dbReference>
<keyword evidence="2" id="KW-0813">Transport</keyword>
<evidence type="ECO:0000256" key="3">
    <source>
        <dbReference type="ARBA" id="ARBA00022692"/>
    </source>
</evidence>
<gene>
    <name evidence="9" type="ORF">PLXY2_LOCUS9619</name>
</gene>
<feature type="domain" description="Potassium channel tetramerisation-type BTB" evidence="8">
    <location>
        <begin position="2"/>
        <end position="52"/>
    </location>
</feature>
<dbReference type="PANTHER" id="PTHR11537">
    <property type="entry name" value="VOLTAGE-GATED POTASSIUM CHANNEL"/>
    <property type="match status" value="1"/>
</dbReference>
<evidence type="ECO:0000256" key="1">
    <source>
        <dbReference type="ARBA" id="ARBA00004141"/>
    </source>
</evidence>
<protein>
    <submittedName>
        <fullName evidence="9">(diamondback moth) hypothetical protein</fullName>
    </submittedName>
</protein>
<evidence type="ECO:0000313" key="10">
    <source>
        <dbReference type="Proteomes" id="UP000653454"/>
    </source>
</evidence>
<dbReference type="GO" id="GO:0008076">
    <property type="term" value="C:voltage-gated potassium channel complex"/>
    <property type="evidence" value="ECO:0007669"/>
    <property type="project" value="InterPro"/>
</dbReference>
<dbReference type="InterPro" id="IPR003974">
    <property type="entry name" value="K_chnl_volt-dep_Kv3"/>
</dbReference>
<proteinExistence type="predicted"/>
<dbReference type="GO" id="GO:0043679">
    <property type="term" value="C:axon terminus"/>
    <property type="evidence" value="ECO:0007669"/>
    <property type="project" value="TreeGrafter"/>
</dbReference>
<name>A0A8S4FLU9_PLUXY</name>
<dbReference type="GO" id="GO:0005251">
    <property type="term" value="F:delayed rectifier potassium channel activity"/>
    <property type="evidence" value="ECO:0007669"/>
    <property type="project" value="TreeGrafter"/>
</dbReference>
<evidence type="ECO:0000259" key="8">
    <source>
        <dbReference type="Pfam" id="PF02214"/>
    </source>
</evidence>
<keyword evidence="4" id="KW-1133">Transmembrane helix</keyword>
<keyword evidence="10" id="KW-1185">Reference proteome</keyword>